<evidence type="ECO:0000313" key="4">
    <source>
        <dbReference type="Proteomes" id="UP000255024"/>
    </source>
</evidence>
<dbReference type="Proteomes" id="UP000255024">
    <property type="component" value="Unassembled WGS sequence"/>
</dbReference>
<dbReference type="PANTHER" id="PTHR42997:SF1">
    <property type="entry name" value="AP-4-A PHOSPHORYLASE"/>
    <property type="match status" value="1"/>
</dbReference>
<organism evidence="3 4">
    <name type="scientific">Myroides odoratus</name>
    <name type="common">Flavobacterium odoratum</name>
    <dbReference type="NCBI Taxonomy" id="256"/>
    <lineage>
        <taxon>Bacteria</taxon>
        <taxon>Pseudomonadati</taxon>
        <taxon>Bacteroidota</taxon>
        <taxon>Flavobacteriia</taxon>
        <taxon>Flavobacteriales</taxon>
        <taxon>Flavobacteriaceae</taxon>
        <taxon>Myroides</taxon>
    </lineage>
</organism>
<dbReference type="EMBL" id="UGQL01000001">
    <property type="protein sequence ID" value="STZ26980.1"/>
    <property type="molecule type" value="Genomic_DNA"/>
</dbReference>
<dbReference type="InterPro" id="IPR011146">
    <property type="entry name" value="HIT-like"/>
</dbReference>
<evidence type="ECO:0000259" key="2">
    <source>
        <dbReference type="PROSITE" id="PS51084"/>
    </source>
</evidence>
<feature type="domain" description="HIT" evidence="2">
    <location>
        <begin position="4"/>
        <end position="112"/>
    </location>
</feature>
<dbReference type="GO" id="GO:0003824">
    <property type="term" value="F:catalytic activity"/>
    <property type="evidence" value="ECO:0007669"/>
    <property type="project" value="InterPro"/>
</dbReference>
<dbReference type="InterPro" id="IPR052908">
    <property type="entry name" value="AP-4-A_phosphorylase"/>
</dbReference>
<gene>
    <name evidence="3" type="primary">hit_1</name>
    <name evidence="3" type="ORF">NCTC11179_00507</name>
</gene>
<accession>A0A378RMT2</accession>
<dbReference type="Gene3D" id="3.30.428.10">
    <property type="entry name" value="HIT-like"/>
    <property type="match status" value="1"/>
</dbReference>
<reference evidence="3 4" key="1">
    <citation type="submission" date="2018-06" db="EMBL/GenBank/DDBJ databases">
        <authorList>
            <consortium name="Pathogen Informatics"/>
            <person name="Doyle S."/>
        </authorList>
    </citation>
    <scope>NUCLEOTIDE SEQUENCE [LARGE SCALE GENOMIC DNA]</scope>
    <source>
        <strain evidence="3 4">NCTC11179</strain>
    </source>
</reference>
<keyword evidence="4" id="KW-1185">Reference proteome</keyword>
<dbReference type="InterPro" id="IPR036265">
    <property type="entry name" value="HIT-like_sf"/>
</dbReference>
<protein>
    <submittedName>
        <fullName evidence="3">Purine nucleoside phosphoramidase</fullName>
    </submittedName>
</protein>
<evidence type="ECO:0000256" key="1">
    <source>
        <dbReference type="PROSITE-ProRule" id="PRU00464"/>
    </source>
</evidence>
<dbReference type="AlphaFoldDB" id="A0A378RMT2"/>
<dbReference type="Pfam" id="PF01230">
    <property type="entry name" value="HIT"/>
    <property type="match status" value="1"/>
</dbReference>
<feature type="short sequence motif" description="Histidine triad motif" evidence="1">
    <location>
        <begin position="97"/>
        <end position="101"/>
    </location>
</feature>
<dbReference type="PROSITE" id="PS51084">
    <property type="entry name" value="HIT_2"/>
    <property type="match status" value="1"/>
</dbReference>
<evidence type="ECO:0000313" key="3">
    <source>
        <dbReference type="EMBL" id="STZ26980.1"/>
    </source>
</evidence>
<sequence>MNLYFKMKDFTQIPQDRILYKDDYFFIIEDIFPVSPGHLLIITNTVREDYFALTQEEQQALPKAIKAAKLIVLTKYNPDGFNIGMNCGATAGQTVFHFHCHLIPRYDGDMENPRGGVRHVIPSKGNY</sequence>
<dbReference type="SUPFAM" id="SSF54197">
    <property type="entry name" value="HIT-like"/>
    <property type="match status" value="1"/>
</dbReference>
<proteinExistence type="predicted"/>
<name>A0A378RMT2_MYROD</name>
<dbReference type="PANTHER" id="PTHR42997">
    <property type="entry name" value="HIT FAMILY HYDROLASE"/>
    <property type="match status" value="1"/>
</dbReference>